<proteinExistence type="predicted"/>
<evidence type="ECO:0000313" key="2">
    <source>
        <dbReference type="Proteomes" id="UP000077202"/>
    </source>
</evidence>
<comment type="caution">
    <text evidence="1">The sequence shown here is derived from an EMBL/GenBank/DDBJ whole genome shotgun (WGS) entry which is preliminary data.</text>
</comment>
<gene>
    <name evidence="1" type="ORF">AXG93_3698s1020</name>
</gene>
<dbReference type="Proteomes" id="UP000077202">
    <property type="component" value="Unassembled WGS sequence"/>
</dbReference>
<evidence type="ECO:0000313" key="1">
    <source>
        <dbReference type="EMBL" id="OAE25467.1"/>
    </source>
</evidence>
<organism evidence="1 2">
    <name type="scientific">Marchantia polymorpha subsp. ruderalis</name>
    <dbReference type="NCBI Taxonomy" id="1480154"/>
    <lineage>
        <taxon>Eukaryota</taxon>
        <taxon>Viridiplantae</taxon>
        <taxon>Streptophyta</taxon>
        <taxon>Embryophyta</taxon>
        <taxon>Marchantiophyta</taxon>
        <taxon>Marchantiopsida</taxon>
        <taxon>Marchantiidae</taxon>
        <taxon>Marchantiales</taxon>
        <taxon>Marchantiaceae</taxon>
        <taxon>Marchantia</taxon>
    </lineage>
</organism>
<reference evidence="1" key="1">
    <citation type="submission" date="2016-03" db="EMBL/GenBank/DDBJ databases">
        <title>Mechanisms controlling the formation of the plant cell surface in tip-growing cells are functionally conserved among land plants.</title>
        <authorList>
            <person name="Honkanen S."/>
            <person name="Jones V.A."/>
            <person name="Morieri G."/>
            <person name="Champion C."/>
            <person name="Hetherington A.J."/>
            <person name="Kelly S."/>
            <person name="Saint-Marcoux D."/>
            <person name="Proust H."/>
            <person name="Prescott H."/>
            <person name="Dolan L."/>
        </authorList>
    </citation>
    <scope>NUCLEOTIDE SEQUENCE [LARGE SCALE GENOMIC DNA]</scope>
    <source>
        <tissue evidence="1">Whole gametophyte</tissue>
    </source>
</reference>
<accession>A0A176VXI0</accession>
<dbReference type="EMBL" id="LVLJ01002330">
    <property type="protein sequence ID" value="OAE25467.1"/>
    <property type="molecule type" value="Genomic_DNA"/>
</dbReference>
<dbReference type="AlphaFoldDB" id="A0A176VXI0"/>
<name>A0A176VXI0_MARPO</name>
<protein>
    <submittedName>
        <fullName evidence="1">Uncharacterized protein</fullName>
    </submittedName>
</protein>
<keyword evidence="2" id="KW-1185">Reference proteome</keyword>
<sequence>MQATSVAELAEWSGVEWKWSGVEVERASNDDVATAVSLSTTPSYHHATPSNPSQSSLLGQAPVIDCNRAVITVPR</sequence>